<comment type="caution">
    <text evidence="4">The sequence shown here is derived from an EMBL/GenBank/DDBJ whole genome shotgun (WGS) entry which is preliminary data.</text>
</comment>
<dbReference type="RefSeq" id="WP_099018605.1">
    <property type="nucleotide sequence ID" value="NZ_NIHB01000001.1"/>
</dbReference>
<dbReference type="AlphaFoldDB" id="A0A4V3DI55"/>
<sequence>MTEDFIHFDKNDELCIIYVSGEVDLSNSAEVRKTILSALKTTPEVVVNLAHVEYIDSSGIAAMVEGLQFANSHGKTFGLSKPSKQVRSILELARLDQVFRID</sequence>
<evidence type="ECO:0000313" key="4">
    <source>
        <dbReference type="EMBL" id="TDR20781.1"/>
    </source>
</evidence>
<feature type="domain" description="STAS" evidence="3">
    <location>
        <begin position="4"/>
        <end position="102"/>
    </location>
</feature>
<gene>
    <name evidence="4" type="ORF">C8D91_1759</name>
</gene>
<dbReference type="GO" id="GO:0043856">
    <property type="term" value="F:anti-sigma factor antagonist activity"/>
    <property type="evidence" value="ECO:0007669"/>
    <property type="project" value="InterPro"/>
</dbReference>
<proteinExistence type="inferred from homology"/>
<protein>
    <recommendedName>
        <fullName evidence="2">Anti-sigma factor antagonist</fullName>
    </recommendedName>
</protein>
<evidence type="ECO:0000313" key="5">
    <source>
        <dbReference type="Proteomes" id="UP000295724"/>
    </source>
</evidence>
<dbReference type="InterPro" id="IPR003658">
    <property type="entry name" value="Anti-sigma_ant"/>
</dbReference>
<dbReference type="Pfam" id="PF01740">
    <property type="entry name" value="STAS"/>
    <property type="match status" value="1"/>
</dbReference>
<dbReference type="PANTHER" id="PTHR33495:SF2">
    <property type="entry name" value="ANTI-SIGMA FACTOR ANTAGONIST TM_1081-RELATED"/>
    <property type="match status" value="1"/>
</dbReference>
<evidence type="ECO:0000256" key="2">
    <source>
        <dbReference type="RuleBase" id="RU003749"/>
    </source>
</evidence>
<dbReference type="NCBIfam" id="TIGR00377">
    <property type="entry name" value="ant_ant_sig"/>
    <property type="match status" value="1"/>
</dbReference>
<evidence type="ECO:0000259" key="3">
    <source>
        <dbReference type="PROSITE" id="PS50801"/>
    </source>
</evidence>
<dbReference type="PANTHER" id="PTHR33495">
    <property type="entry name" value="ANTI-SIGMA FACTOR ANTAGONIST TM_1081-RELATED-RELATED"/>
    <property type="match status" value="1"/>
</dbReference>
<dbReference type="Proteomes" id="UP000295724">
    <property type="component" value="Unassembled WGS sequence"/>
</dbReference>
<comment type="similarity">
    <text evidence="1 2">Belongs to the anti-sigma-factor antagonist family.</text>
</comment>
<evidence type="ECO:0000256" key="1">
    <source>
        <dbReference type="ARBA" id="ARBA00009013"/>
    </source>
</evidence>
<organism evidence="4 5">
    <name type="scientific">Marinicella litoralis</name>
    <dbReference type="NCBI Taxonomy" id="644220"/>
    <lineage>
        <taxon>Bacteria</taxon>
        <taxon>Pseudomonadati</taxon>
        <taxon>Pseudomonadota</taxon>
        <taxon>Gammaproteobacteria</taxon>
        <taxon>Lysobacterales</taxon>
        <taxon>Marinicellaceae</taxon>
        <taxon>Marinicella</taxon>
    </lineage>
</organism>
<dbReference type="CDD" id="cd07043">
    <property type="entry name" value="STAS_anti-anti-sigma_factors"/>
    <property type="match status" value="1"/>
</dbReference>
<reference evidence="4 5" key="1">
    <citation type="submission" date="2019-03" db="EMBL/GenBank/DDBJ databases">
        <title>Genomic Encyclopedia of Type Strains, Phase IV (KMG-IV): sequencing the most valuable type-strain genomes for metagenomic binning, comparative biology and taxonomic classification.</title>
        <authorList>
            <person name="Goeker M."/>
        </authorList>
    </citation>
    <scope>NUCLEOTIDE SEQUENCE [LARGE SCALE GENOMIC DNA]</scope>
    <source>
        <strain evidence="4 5">DSM 25488</strain>
    </source>
</reference>
<dbReference type="PROSITE" id="PS50801">
    <property type="entry name" value="STAS"/>
    <property type="match status" value="1"/>
</dbReference>
<dbReference type="OrthoDB" id="280847at2"/>
<name>A0A4V3DI55_9GAMM</name>
<keyword evidence="5" id="KW-1185">Reference proteome</keyword>
<dbReference type="EMBL" id="SNZB01000003">
    <property type="protein sequence ID" value="TDR20781.1"/>
    <property type="molecule type" value="Genomic_DNA"/>
</dbReference>
<dbReference type="InterPro" id="IPR036513">
    <property type="entry name" value="STAS_dom_sf"/>
</dbReference>
<dbReference type="Gene3D" id="3.30.750.24">
    <property type="entry name" value="STAS domain"/>
    <property type="match status" value="1"/>
</dbReference>
<dbReference type="SUPFAM" id="SSF52091">
    <property type="entry name" value="SpoIIaa-like"/>
    <property type="match status" value="1"/>
</dbReference>
<accession>A0A4V3DI55</accession>
<dbReference type="InterPro" id="IPR002645">
    <property type="entry name" value="STAS_dom"/>
</dbReference>